<dbReference type="AlphaFoldDB" id="B0CCC0"/>
<dbReference type="InterPro" id="IPR038052">
    <property type="entry name" value="Chaperonin_RbcX_sf"/>
</dbReference>
<dbReference type="GO" id="GO:0005737">
    <property type="term" value="C:cytoplasm"/>
    <property type="evidence" value="ECO:0007669"/>
    <property type="project" value="UniProtKB-SubCell"/>
</dbReference>
<keyword evidence="1 8" id="KW-0963">Cytoplasm</keyword>
<feature type="compositionally biased region" description="Acidic residues" evidence="9">
    <location>
        <begin position="122"/>
        <end position="133"/>
    </location>
</feature>
<dbReference type="GO" id="GO:0015979">
    <property type="term" value="P:photosynthesis"/>
    <property type="evidence" value="ECO:0007669"/>
    <property type="project" value="UniProtKB-KW"/>
</dbReference>
<dbReference type="GO" id="GO:0031470">
    <property type="term" value="C:carboxysome"/>
    <property type="evidence" value="ECO:0007669"/>
    <property type="project" value="UniProtKB-SubCell"/>
</dbReference>
<keyword evidence="4 8" id="KW-0120">Carbon dioxide fixation</keyword>
<evidence type="ECO:0000313" key="11">
    <source>
        <dbReference type="Proteomes" id="UP000000268"/>
    </source>
</evidence>
<protein>
    <recommendedName>
        <fullName evidence="6 8">RuBisCO chaperone RbcX</fullName>
    </recommendedName>
</protein>
<sequence length="133" mass="15208">MDQKRVAKDTAQVLISYLTYQAAKLVVTQLYETNPGLGIWLSEFSSTDRIQDGEFYLEALMQENRELALRLLTVREHLAEEVVEFLPEMVKTGIQESNVGHRRQLLERMTQMSTPESTSNGDELEADADEELD</sequence>
<dbReference type="HAMAP" id="MF_00855">
    <property type="entry name" value="RbcX"/>
    <property type="match status" value="1"/>
</dbReference>
<reference evidence="10 11" key="1">
    <citation type="journal article" date="2008" name="Proc. Natl. Acad. Sci. U.S.A.">
        <title>Niche adaptation and genome expansion in the chlorophyll d-producing cyanobacterium Acaryochloris marina.</title>
        <authorList>
            <person name="Swingley W.D."/>
            <person name="Chen M."/>
            <person name="Cheung P.C."/>
            <person name="Conrad A.L."/>
            <person name="Dejesa L.C."/>
            <person name="Hao J."/>
            <person name="Honchak B.M."/>
            <person name="Karbach L.E."/>
            <person name="Kurdoglu A."/>
            <person name="Lahiri S."/>
            <person name="Mastrian S.D."/>
            <person name="Miyashita H."/>
            <person name="Page L."/>
            <person name="Ramakrishna P."/>
            <person name="Satoh S."/>
            <person name="Sattley W.M."/>
            <person name="Shimada Y."/>
            <person name="Taylor H.L."/>
            <person name="Tomo T."/>
            <person name="Tsuchiya T."/>
            <person name="Wang Z.T."/>
            <person name="Raymond J."/>
            <person name="Mimuro M."/>
            <person name="Blankenship R.E."/>
            <person name="Touchman J.W."/>
        </authorList>
    </citation>
    <scope>NUCLEOTIDE SEQUENCE [LARGE SCALE GENOMIC DNA]</scope>
    <source>
        <strain evidence="11">MBIC 11017</strain>
    </source>
</reference>
<dbReference type="GO" id="GO:0044183">
    <property type="term" value="F:protein folding chaperone"/>
    <property type="evidence" value="ECO:0007669"/>
    <property type="project" value="InterPro"/>
</dbReference>
<dbReference type="Proteomes" id="UP000000268">
    <property type="component" value="Chromosome"/>
</dbReference>
<evidence type="ECO:0000313" key="10">
    <source>
        <dbReference type="EMBL" id="ABW26805.1"/>
    </source>
</evidence>
<dbReference type="GO" id="GO:0015977">
    <property type="term" value="P:carbon fixation"/>
    <property type="evidence" value="ECO:0007669"/>
    <property type="project" value="UniProtKB-UniRule"/>
</dbReference>
<evidence type="ECO:0000256" key="8">
    <source>
        <dbReference type="HAMAP-Rule" id="MF_00855"/>
    </source>
</evidence>
<gene>
    <name evidence="8" type="primary">rbcX</name>
    <name evidence="10" type="ordered locus">AM1_1784</name>
</gene>
<dbReference type="Gene3D" id="1.10.1200.210">
    <property type="entry name" value="Chaperonin-like RbcX"/>
    <property type="match status" value="1"/>
</dbReference>
<accession>B0CCC0</accession>
<dbReference type="SUPFAM" id="SSF158615">
    <property type="entry name" value="RbcX-like"/>
    <property type="match status" value="1"/>
</dbReference>
<evidence type="ECO:0000256" key="5">
    <source>
        <dbReference type="ARBA" id="ARBA00023669"/>
    </source>
</evidence>
<comment type="subcellular location">
    <subcellularLocation>
        <location evidence="8">Carboxysome</location>
    </subcellularLocation>
    <subcellularLocation>
        <location evidence="8">Cytoplasm</location>
    </subcellularLocation>
    <text evidence="8">Most protein is cytoplasmic, but some is in the carboxysome.</text>
</comment>
<keyword evidence="11" id="KW-1185">Reference proteome</keyword>
<comment type="subunit">
    <text evidence="8">Homodimer. Interacts with the exposed C-terminal peptide of RbcL via its central cleft, contacts a second RbcL monomer via its peripheral polar surface.</text>
</comment>
<keyword evidence="3 8" id="KW-0143">Chaperone</keyword>
<dbReference type="HOGENOM" id="CLU_129346_0_0_3"/>
<feature type="region of interest" description="Disordered" evidence="9">
    <location>
        <begin position="107"/>
        <end position="133"/>
    </location>
</feature>
<dbReference type="OrthoDB" id="512484at2"/>
<evidence type="ECO:0000256" key="9">
    <source>
        <dbReference type="SAM" id="MobiDB-lite"/>
    </source>
</evidence>
<evidence type="ECO:0000256" key="7">
    <source>
        <dbReference type="ARBA" id="ARBA00024446"/>
    </source>
</evidence>
<organism evidence="10 11">
    <name type="scientific">Acaryochloris marina (strain MBIC 11017)</name>
    <dbReference type="NCBI Taxonomy" id="329726"/>
    <lineage>
        <taxon>Bacteria</taxon>
        <taxon>Bacillati</taxon>
        <taxon>Cyanobacteriota</taxon>
        <taxon>Cyanophyceae</taxon>
        <taxon>Acaryochloridales</taxon>
        <taxon>Acaryochloridaceae</taxon>
        <taxon>Acaryochloris</taxon>
    </lineage>
</organism>
<dbReference type="Pfam" id="PF02341">
    <property type="entry name" value="RbcX"/>
    <property type="match status" value="1"/>
</dbReference>
<proteinExistence type="inferred from homology"/>
<dbReference type="InterPro" id="IPR046381">
    <property type="entry name" value="RbcX"/>
</dbReference>
<comment type="similarity">
    <text evidence="8">Belongs to the RbcX family.</text>
</comment>
<dbReference type="STRING" id="329726.AM1_1784"/>
<dbReference type="InterPro" id="IPR003435">
    <property type="entry name" value="Chaperonin_RcbX"/>
</dbReference>
<dbReference type="PANTHER" id="PTHR33791:SF1">
    <property type="entry name" value="RUBISCO CHAPERONE RBCX"/>
    <property type="match status" value="1"/>
</dbReference>
<dbReference type="PANTHER" id="PTHR33791">
    <property type="entry name" value="CHAPERONIN-LIKE RBCX PROTEIN 1, CHLOROPLASTIC"/>
    <property type="match status" value="1"/>
</dbReference>
<keyword evidence="2 8" id="KW-0602">Photosynthesis</keyword>
<evidence type="ECO:0000256" key="4">
    <source>
        <dbReference type="ARBA" id="ARBA00023300"/>
    </source>
</evidence>
<evidence type="ECO:0000256" key="2">
    <source>
        <dbReference type="ARBA" id="ARBA00022531"/>
    </source>
</evidence>
<name>B0CCC0_ACAM1</name>
<keyword evidence="5 8" id="KW-1282">Carboxysome</keyword>
<comment type="function">
    <text evidence="8">An RbcL-specific chaperone. The central cleft of the RbcX homodimer (RbcX2) binds the C-terminus of an RbcL monomer, stabilizing the C-terminus and probably preventing its reassociation with chaperonin GroEL-ES. At the same time the peripheral region of RbcX2 binds a second RbcL monomer, bridging the RbcL homodimers in the correct orientation. The RbcX2(2)-bound RbcL dimers then assemble into the RbcL8 core (RbcL8-(RbcX2)8). RbcS binding triggers the release of RbcX2.</text>
</comment>
<dbReference type="KEGG" id="amr:AM1_1784"/>
<keyword evidence="7" id="KW-1283">Bacterial microcompartment</keyword>
<dbReference type="RefSeq" id="WP_012162316.1">
    <property type="nucleotide sequence ID" value="NC_009925.1"/>
</dbReference>
<dbReference type="EMBL" id="CP000828">
    <property type="protein sequence ID" value="ABW26805.1"/>
    <property type="molecule type" value="Genomic_DNA"/>
</dbReference>
<dbReference type="NCBIfam" id="NF047598">
    <property type="entry name" value="ChaprRbcXCyano"/>
    <property type="match status" value="1"/>
</dbReference>
<comment type="domain">
    <text evidence="8">The homodimer has 2 functional domains, a central cleft essential for production of soluble RbcL in which the RbcL peptide binds, and a polar surface which plays a role in correct RbcL subunit arrangement.</text>
</comment>
<feature type="compositionally biased region" description="Polar residues" evidence="9">
    <location>
        <begin position="110"/>
        <end position="121"/>
    </location>
</feature>
<dbReference type="eggNOG" id="ENOG50315SX">
    <property type="taxonomic scope" value="Bacteria"/>
</dbReference>
<evidence type="ECO:0000256" key="6">
    <source>
        <dbReference type="ARBA" id="ARBA00023866"/>
    </source>
</evidence>
<evidence type="ECO:0000256" key="3">
    <source>
        <dbReference type="ARBA" id="ARBA00023186"/>
    </source>
</evidence>
<dbReference type="GO" id="GO:0110102">
    <property type="term" value="P:ribulose bisphosphate carboxylase complex assembly"/>
    <property type="evidence" value="ECO:0007669"/>
    <property type="project" value="UniProtKB-UniRule"/>
</dbReference>
<evidence type="ECO:0000256" key="1">
    <source>
        <dbReference type="ARBA" id="ARBA00022490"/>
    </source>
</evidence>